<organism evidence="1 2">
    <name type="scientific">Trypanosoma rangeli</name>
    <dbReference type="NCBI Taxonomy" id="5698"/>
    <lineage>
        <taxon>Eukaryota</taxon>
        <taxon>Discoba</taxon>
        <taxon>Euglenozoa</taxon>
        <taxon>Kinetoplastea</taxon>
        <taxon>Metakinetoplastina</taxon>
        <taxon>Trypanosomatida</taxon>
        <taxon>Trypanosomatidae</taxon>
        <taxon>Trypanosoma</taxon>
        <taxon>Herpetosoma</taxon>
    </lineage>
</organism>
<dbReference type="Proteomes" id="UP000283634">
    <property type="component" value="Unassembled WGS sequence"/>
</dbReference>
<dbReference type="AlphaFoldDB" id="A0A3R7MDU8"/>
<accession>A0A3R7MDU8</accession>
<sequence>MLHAVNFQMAKAVVGRVVKRNDKSAIVAFSGELTFEIDGGGEGVRSVTGFLSTAPSAVPQRQTLQCRGLRELLSRQTVRALSWHSLGAPVLSLWRRGWWCLALNLPSRVRSTSSRCRSKTASSRKRRCGATSTPLCPETVMKNLSPSSRRCESGAVWRG</sequence>
<dbReference type="GeneID" id="40331348"/>
<name>A0A3R7MDU8_TRYRA</name>
<keyword evidence="2" id="KW-1185">Reference proteome</keyword>
<reference evidence="1 2" key="1">
    <citation type="journal article" date="2018" name="BMC Genomics">
        <title>Genomic comparison of Trypanosoma conorhini and Trypanosoma rangeli to Trypanosoma cruzi strains of high and low virulence.</title>
        <authorList>
            <person name="Bradwell K.R."/>
            <person name="Koparde V.N."/>
            <person name="Matveyev A.V."/>
            <person name="Serrano M.G."/>
            <person name="Alves J.M."/>
            <person name="Parikh H."/>
            <person name="Huang B."/>
            <person name="Lee V."/>
            <person name="Espinosa-Alvarez O."/>
            <person name="Ortiz P.A."/>
            <person name="Costa-Martins A.G."/>
            <person name="Teixeira M.M."/>
            <person name="Buck G.A."/>
        </authorList>
    </citation>
    <scope>NUCLEOTIDE SEQUENCE [LARGE SCALE GENOMIC DNA]</scope>
    <source>
        <strain evidence="1 2">AM80</strain>
    </source>
</reference>
<comment type="caution">
    <text evidence="1">The sequence shown here is derived from an EMBL/GenBank/DDBJ whole genome shotgun (WGS) entry which is preliminary data.</text>
</comment>
<gene>
    <name evidence="1" type="ORF">TraAM80_07415</name>
</gene>
<dbReference type="EMBL" id="MKGL01000308">
    <property type="protein sequence ID" value="RNF00761.1"/>
    <property type="molecule type" value="Genomic_DNA"/>
</dbReference>
<proteinExistence type="predicted"/>
<evidence type="ECO:0000313" key="1">
    <source>
        <dbReference type="EMBL" id="RNF00761.1"/>
    </source>
</evidence>
<protein>
    <submittedName>
        <fullName evidence="1">Oxidoreductase-like protein</fullName>
    </submittedName>
</protein>
<dbReference type="RefSeq" id="XP_029235947.1">
    <property type="nucleotide sequence ID" value="XM_029384208.1"/>
</dbReference>
<dbReference type="OrthoDB" id="277322at2759"/>
<evidence type="ECO:0000313" key="2">
    <source>
        <dbReference type="Proteomes" id="UP000283634"/>
    </source>
</evidence>